<evidence type="ECO:0000256" key="12">
    <source>
        <dbReference type="RuleBase" id="RU003857"/>
    </source>
</evidence>
<evidence type="ECO:0000259" key="15">
    <source>
        <dbReference type="Pfam" id="PF07885"/>
    </source>
</evidence>
<feature type="transmembrane region" description="Helical" evidence="14">
    <location>
        <begin position="231"/>
        <end position="249"/>
    </location>
</feature>
<feature type="transmembrane region" description="Helical" evidence="14">
    <location>
        <begin position="150"/>
        <end position="171"/>
    </location>
</feature>
<keyword evidence="7" id="KW-0630">Potassium</keyword>
<keyword evidence="3 12" id="KW-0813">Transport</keyword>
<keyword evidence="8 14" id="KW-1133">Transmembrane helix</keyword>
<feature type="transmembrane region" description="Helical" evidence="14">
    <location>
        <begin position="119"/>
        <end position="138"/>
    </location>
</feature>
<name>A0A9Q1HIE4_HOLLE</name>
<keyword evidence="5 12" id="KW-0812">Transmembrane</keyword>
<dbReference type="InterPro" id="IPR003092">
    <property type="entry name" value="2pore_dom_K_chnl_TASK"/>
</dbReference>
<feature type="region of interest" description="Disordered" evidence="13">
    <location>
        <begin position="311"/>
        <end position="348"/>
    </location>
</feature>
<proteinExistence type="inferred from homology"/>
<gene>
    <name evidence="16" type="ORF">HOLleu_09214</name>
</gene>
<dbReference type="EMBL" id="JAIZAY010000003">
    <property type="protein sequence ID" value="KAJ8046051.1"/>
    <property type="molecule type" value="Genomic_DNA"/>
</dbReference>
<keyword evidence="10 14" id="KW-0472">Membrane</keyword>
<dbReference type="InterPro" id="IPR013099">
    <property type="entry name" value="K_chnl_dom"/>
</dbReference>
<feature type="domain" description="Potassium channel" evidence="15">
    <location>
        <begin position="114"/>
        <end position="171"/>
    </location>
</feature>
<dbReference type="PRINTS" id="PR01333">
    <property type="entry name" value="2POREKCHANEL"/>
</dbReference>
<dbReference type="PRINTS" id="PR01095">
    <property type="entry name" value="TASKCHANNEL"/>
</dbReference>
<dbReference type="SUPFAM" id="SSF81324">
    <property type="entry name" value="Voltage-gated potassium channels"/>
    <property type="match status" value="2"/>
</dbReference>
<keyword evidence="11 12" id="KW-0407">Ion channel</keyword>
<evidence type="ECO:0000313" key="16">
    <source>
        <dbReference type="EMBL" id="KAJ8046051.1"/>
    </source>
</evidence>
<accession>A0A9Q1HIE4</accession>
<evidence type="ECO:0000256" key="2">
    <source>
        <dbReference type="ARBA" id="ARBA00006666"/>
    </source>
</evidence>
<organism evidence="16 17">
    <name type="scientific">Holothuria leucospilota</name>
    <name type="common">Black long sea cucumber</name>
    <name type="synonym">Mertensiothuria leucospilota</name>
    <dbReference type="NCBI Taxonomy" id="206669"/>
    <lineage>
        <taxon>Eukaryota</taxon>
        <taxon>Metazoa</taxon>
        <taxon>Echinodermata</taxon>
        <taxon>Eleutherozoa</taxon>
        <taxon>Echinozoa</taxon>
        <taxon>Holothuroidea</taxon>
        <taxon>Aspidochirotacea</taxon>
        <taxon>Aspidochirotida</taxon>
        <taxon>Holothuriidae</taxon>
        <taxon>Holothuria</taxon>
    </lineage>
</organism>
<feature type="domain" description="Potassium channel" evidence="15">
    <location>
        <begin position="210"/>
        <end position="290"/>
    </location>
</feature>
<dbReference type="Proteomes" id="UP001152320">
    <property type="component" value="Chromosome 3"/>
</dbReference>
<dbReference type="InterPro" id="IPR003280">
    <property type="entry name" value="2pore_dom_K_chnl"/>
</dbReference>
<comment type="similarity">
    <text evidence="2 12">Belongs to the two pore domain potassium channel (TC 1.A.1.8) family.</text>
</comment>
<dbReference type="Gene3D" id="1.10.287.70">
    <property type="match status" value="1"/>
</dbReference>
<dbReference type="Pfam" id="PF07885">
    <property type="entry name" value="Ion_trans_2"/>
    <property type="match status" value="2"/>
</dbReference>
<evidence type="ECO:0000256" key="7">
    <source>
        <dbReference type="ARBA" id="ARBA00022958"/>
    </source>
</evidence>
<evidence type="ECO:0000256" key="1">
    <source>
        <dbReference type="ARBA" id="ARBA00004141"/>
    </source>
</evidence>
<dbReference type="GO" id="GO:0030322">
    <property type="term" value="P:stabilization of membrane potential"/>
    <property type="evidence" value="ECO:0007669"/>
    <property type="project" value="TreeGrafter"/>
</dbReference>
<feature type="transmembrane region" description="Helical" evidence="14">
    <location>
        <begin position="269"/>
        <end position="289"/>
    </location>
</feature>
<evidence type="ECO:0000256" key="13">
    <source>
        <dbReference type="SAM" id="MobiDB-lite"/>
    </source>
</evidence>
<keyword evidence="4" id="KW-0633">Potassium transport</keyword>
<evidence type="ECO:0000256" key="5">
    <source>
        <dbReference type="ARBA" id="ARBA00022692"/>
    </source>
</evidence>
<dbReference type="GO" id="GO:0005886">
    <property type="term" value="C:plasma membrane"/>
    <property type="evidence" value="ECO:0007669"/>
    <property type="project" value="TreeGrafter"/>
</dbReference>
<keyword evidence="6" id="KW-0631">Potassium channel</keyword>
<evidence type="ECO:0000256" key="10">
    <source>
        <dbReference type="ARBA" id="ARBA00023136"/>
    </source>
</evidence>
<dbReference type="OrthoDB" id="297496at2759"/>
<keyword evidence="9 12" id="KW-0406">Ion transport</keyword>
<feature type="transmembrane region" description="Helical" evidence="14">
    <location>
        <begin position="198"/>
        <end position="219"/>
    </location>
</feature>
<evidence type="ECO:0000313" key="17">
    <source>
        <dbReference type="Proteomes" id="UP001152320"/>
    </source>
</evidence>
<dbReference type="AlphaFoldDB" id="A0A9Q1HIE4"/>
<evidence type="ECO:0000256" key="11">
    <source>
        <dbReference type="ARBA" id="ARBA00023303"/>
    </source>
</evidence>
<reference evidence="16" key="1">
    <citation type="submission" date="2021-10" db="EMBL/GenBank/DDBJ databases">
        <title>Tropical sea cucumber genome reveals ecological adaptation and Cuvierian tubules defense mechanism.</title>
        <authorList>
            <person name="Chen T."/>
        </authorList>
    </citation>
    <scope>NUCLEOTIDE SEQUENCE</scope>
    <source>
        <strain evidence="16">Nanhai2018</strain>
        <tissue evidence="16">Muscle</tissue>
    </source>
</reference>
<evidence type="ECO:0000256" key="14">
    <source>
        <dbReference type="SAM" id="Phobius"/>
    </source>
</evidence>
<evidence type="ECO:0000256" key="6">
    <source>
        <dbReference type="ARBA" id="ARBA00022826"/>
    </source>
</evidence>
<keyword evidence="17" id="KW-1185">Reference proteome</keyword>
<feature type="transmembrane region" description="Helical" evidence="14">
    <location>
        <begin position="28"/>
        <end position="46"/>
    </location>
</feature>
<dbReference type="GO" id="GO:0015271">
    <property type="term" value="F:outward rectifier potassium channel activity"/>
    <property type="evidence" value="ECO:0007669"/>
    <property type="project" value="TreeGrafter"/>
</dbReference>
<protein>
    <submittedName>
        <fullName evidence="16">Potassium channel subfamily K member 2</fullName>
    </submittedName>
</protein>
<evidence type="ECO:0000256" key="3">
    <source>
        <dbReference type="ARBA" id="ARBA00022448"/>
    </source>
</evidence>
<evidence type="ECO:0000256" key="8">
    <source>
        <dbReference type="ARBA" id="ARBA00022989"/>
    </source>
</evidence>
<dbReference type="GO" id="GO:0022841">
    <property type="term" value="F:potassium ion leak channel activity"/>
    <property type="evidence" value="ECO:0007669"/>
    <property type="project" value="TreeGrafter"/>
</dbReference>
<evidence type="ECO:0000256" key="4">
    <source>
        <dbReference type="ARBA" id="ARBA00022538"/>
    </source>
</evidence>
<sequence>MSVLKSTKERLKTFRKPTNKQAYSTTKVAVLMVTFFLYLFFGAIMFRSLESEHEQTNFNDVIDRLGSFYYNHKHCMDPDDFAKIIEVVAKACEDGMHELERPGEETMLNSSTLTGKWDFVNAFFFSATVVTTIGYGRLAPRTREGRNACILYALLGIPLTALLLNEVGHMFKYKAKRVVKKISNYLEKLLRNKTFTSFATWLVTFLLVYILIICLPAFIFTYTEGWSYRDAHYFCFITLTTIGFGDHVVGTNRRRQIYSKPWSRWIFKVLTTLYLLFGLSVLAIVFNTFTSGGESKLAELRKRRQDQNRRVLEATNSEVAPPYDAINTQNDKDEHSNVEPMETNPSLA</sequence>
<evidence type="ECO:0000256" key="9">
    <source>
        <dbReference type="ARBA" id="ARBA00023065"/>
    </source>
</evidence>
<dbReference type="PANTHER" id="PTHR11003">
    <property type="entry name" value="POTASSIUM CHANNEL, SUBFAMILY K"/>
    <property type="match status" value="1"/>
</dbReference>
<comment type="caution">
    <text evidence="16">The sequence shown here is derived from an EMBL/GenBank/DDBJ whole genome shotgun (WGS) entry which is preliminary data.</text>
</comment>
<comment type="subcellular location">
    <subcellularLocation>
        <location evidence="1">Membrane</location>
        <topology evidence="1">Multi-pass membrane protein</topology>
    </subcellularLocation>
</comment>
<dbReference type="PANTHER" id="PTHR11003:SF345">
    <property type="entry name" value="TWIK FAMILY OF POTASSIUM CHANNELS PROTEIN 18"/>
    <property type="match status" value="1"/>
</dbReference>